<accession>A0A922LIB3</accession>
<keyword evidence="2" id="KW-0732">Signal</keyword>
<dbReference type="GeneID" id="24589425"/>
<organism evidence="4 5">
    <name type="scientific">Schistosoma haematobium</name>
    <name type="common">Blood fluke</name>
    <dbReference type="NCBI Taxonomy" id="6185"/>
    <lineage>
        <taxon>Eukaryota</taxon>
        <taxon>Metazoa</taxon>
        <taxon>Spiralia</taxon>
        <taxon>Lophotrochozoa</taxon>
        <taxon>Platyhelminthes</taxon>
        <taxon>Trematoda</taxon>
        <taxon>Digenea</taxon>
        <taxon>Strigeidida</taxon>
        <taxon>Schistosomatoidea</taxon>
        <taxon>Schistosomatidae</taxon>
        <taxon>Schistosoma</taxon>
    </lineage>
</organism>
<sequence length="219" mass="25007">MIYQLLILSSLINILTSSAIKEYHSYESEFNNIKFNQLKHIYHHFILNQNPANPSCFGCKSGLWLAKTFVFGSKQFVHDHIEVTCKNLKNIYQPCKRILTEFLDYAYDLIYAYSSADLCALAGICANPPKIDFCPLCLMSVAEGKNILLSDALLNELQSVFVHVCDYVRLEVECSTFLNELYKNVVDIIKHVVEPHFVCQLGHMCNATYTEGSDYIRIA</sequence>
<dbReference type="InterPro" id="IPR011001">
    <property type="entry name" value="Saposin-like"/>
</dbReference>
<reference evidence="4" key="1">
    <citation type="journal article" date="2012" name="Nat. Genet.">
        <title>Whole-genome sequence of Schistosoma haematobium.</title>
        <authorList>
            <person name="Young N.D."/>
            <person name="Jex A.R."/>
            <person name="Li B."/>
            <person name="Liu S."/>
            <person name="Yang L."/>
            <person name="Xiong Z."/>
            <person name="Li Y."/>
            <person name="Cantacessi C."/>
            <person name="Hall R.S."/>
            <person name="Xu X."/>
            <person name="Chen F."/>
            <person name="Wu X."/>
            <person name="Zerlotini A."/>
            <person name="Oliveira G."/>
            <person name="Hofmann A."/>
            <person name="Zhang G."/>
            <person name="Fang X."/>
            <person name="Kang Y."/>
            <person name="Campbell B.E."/>
            <person name="Loukas A."/>
            <person name="Ranganathan S."/>
            <person name="Rollinson D."/>
            <person name="Rinaldi G."/>
            <person name="Brindley P.J."/>
            <person name="Yang H."/>
            <person name="Wang J."/>
            <person name="Wang J."/>
            <person name="Gasser R.B."/>
        </authorList>
    </citation>
    <scope>NUCLEOTIDE SEQUENCE</scope>
</reference>
<dbReference type="RefSeq" id="XP_051068348.1">
    <property type="nucleotide sequence ID" value="XM_051219228.1"/>
</dbReference>
<dbReference type="CTD" id="24589425"/>
<dbReference type="PANTHER" id="PTHR11480">
    <property type="entry name" value="SAPOSIN-RELATED"/>
    <property type="match status" value="1"/>
</dbReference>
<dbReference type="SMART" id="SM00741">
    <property type="entry name" value="SapB"/>
    <property type="match status" value="2"/>
</dbReference>
<dbReference type="AlphaFoldDB" id="A0A922LIB3"/>
<dbReference type="Proteomes" id="UP000471633">
    <property type="component" value="Unassembled WGS sequence"/>
</dbReference>
<feature type="domain" description="Saposin B-type" evidence="3">
    <location>
        <begin position="130"/>
        <end position="209"/>
    </location>
</feature>
<proteinExistence type="predicted"/>
<reference evidence="4" key="3">
    <citation type="submission" date="2021-06" db="EMBL/GenBank/DDBJ databases">
        <title>Chromosome-level genome assembly for S. haematobium.</title>
        <authorList>
            <person name="Stroehlein A.J."/>
        </authorList>
    </citation>
    <scope>NUCLEOTIDE SEQUENCE</scope>
</reference>
<evidence type="ECO:0000313" key="5">
    <source>
        <dbReference type="Proteomes" id="UP000471633"/>
    </source>
</evidence>
<gene>
    <name evidence="4" type="ORF">MS3_00010828</name>
</gene>
<feature type="chain" id="PRO_5037839172" description="Saposin B-type domain-containing protein" evidence="2">
    <location>
        <begin position="20"/>
        <end position="219"/>
    </location>
</feature>
<evidence type="ECO:0000256" key="2">
    <source>
        <dbReference type="SAM" id="SignalP"/>
    </source>
</evidence>
<evidence type="ECO:0000313" key="4">
    <source>
        <dbReference type="EMBL" id="KAH9585770.1"/>
    </source>
</evidence>
<keyword evidence="1" id="KW-1015">Disulfide bond</keyword>
<name>A0A922LIB3_SCHHA</name>
<evidence type="ECO:0000259" key="3">
    <source>
        <dbReference type="PROSITE" id="PS50015"/>
    </source>
</evidence>
<dbReference type="Gene3D" id="1.10.225.10">
    <property type="entry name" value="Saposin-like"/>
    <property type="match status" value="2"/>
</dbReference>
<protein>
    <recommendedName>
        <fullName evidence="3">Saposin B-type domain-containing protein</fullName>
    </recommendedName>
</protein>
<comment type="caution">
    <text evidence="4">The sequence shown here is derived from an EMBL/GenBank/DDBJ whole genome shotgun (WGS) entry which is preliminary data.</text>
</comment>
<dbReference type="PROSITE" id="PS50015">
    <property type="entry name" value="SAP_B"/>
    <property type="match status" value="2"/>
</dbReference>
<feature type="domain" description="Saposin B-type" evidence="3">
    <location>
        <begin position="52"/>
        <end position="129"/>
    </location>
</feature>
<keyword evidence="5" id="KW-1185">Reference proteome</keyword>
<dbReference type="SUPFAM" id="SSF47862">
    <property type="entry name" value="Saposin"/>
    <property type="match status" value="2"/>
</dbReference>
<reference evidence="4" key="2">
    <citation type="journal article" date="2019" name="Gigascience">
        <title>High-quality Schistosoma haematobium genome achieved by single-molecule and long-range sequencing.</title>
        <authorList>
            <person name="Stroehlein A.J."/>
            <person name="Korhonen P.K."/>
            <person name="Chong T.M."/>
            <person name="Lim Y.L."/>
            <person name="Chan K.G."/>
            <person name="Webster B."/>
            <person name="Rollinson D."/>
            <person name="Brindley P.J."/>
            <person name="Gasser R.B."/>
            <person name="Young N.D."/>
        </authorList>
    </citation>
    <scope>NUCLEOTIDE SEQUENCE</scope>
</reference>
<dbReference type="EMBL" id="AMPZ03000004">
    <property type="protein sequence ID" value="KAH9585770.1"/>
    <property type="molecule type" value="Genomic_DNA"/>
</dbReference>
<reference evidence="4" key="4">
    <citation type="journal article" date="2022" name="PLoS Pathog.">
        <title>Chromosome-level genome of Schistosoma haematobium underpins genome-wide explorations of molecular variation.</title>
        <authorList>
            <person name="Stroehlein A.J."/>
            <person name="Korhonen P.K."/>
            <person name="Lee V.V."/>
            <person name="Ralph S.A."/>
            <person name="Mentink-Kane M."/>
            <person name="You H."/>
            <person name="McManus D.P."/>
            <person name="Tchuente L.T."/>
            <person name="Stothard J.R."/>
            <person name="Kaur P."/>
            <person name="Dudchenko O."/>
            <person name="Aiden E.L."/>
            <person name="Yang B."/>
            <person name="Yang H."/>
            <person name="Emery A.M."/>
            <person name="Webster B.L."/>
            <person name="Brindley P.J."/>
            <person name="Rollinson D."/>
            <person name="Chang B.C.H."/>
            <person name="Gasser R.B."/>
            <person name="Young N.D."/>
        </authorList>
    </citation>
    <scope>NUCLEOTIDE SEQUENCE</scope>
</reference>
<dbReference type="InterPro" id="IPR008139">
    <property type="entry name" value="SaposinB_dom"/>
</dbReference>
<dbReference type="InterPro" id="IPR051428">
    <property type="entry name" value="Sphingo_Act-Surfact_Prot"/>
</dbReference>
<feature type="signal peptide" evidence="2">
    <location>
        <begin position="1"/>
        <end position="19"/>
    </location>
</feature>
<evidence type="ECO:0000256" key="1">
    <source>
        <dbReference type="ARBA" id="ARBA00023157"/>
    </source>
</evidence>